<dbReference type="Gene3D" id="3.40.640.10">
    <property type="entry name" value="Type I PLP-dependent aspartate aminotransferase-like (Major domain)"/>
    <property type="match status" value="1"/>
</dbReference>
<dbReference type="InterPro" id="IPR004839">
    <property type="entry name" value="Aminotransferase_I/II_large"/>
</dbReference>
<reference evidence="7 8" key="1">
    <citation type="submission" date="2019-08" db="EMBL/GenBank/DDBJ databases">
        <authorList>
            <person name="Peeters C."/>
        </authorList>
    </citation>
    <scope>NUCLEOTIDE SEQUENCE [LARGE SCALE GENOMIC DNA]</scope>
    <source>
        <strain evidence="7 8">LMG 30175</strain>
    </source>
</reference>
<evidence type="ECO:0000256" key="3">
    <source>
        <dbReference type="ARBA" id="ARBA00023015"/>
    </source>
</evidence>
<dbReference type="InterPro" id="IPR051446">
    <property type="entry name" value="HTH_trans_reg/aminotransferase"/>
</dbReference>
<dbReference type="InterPro" id="IPR015424">
    <property type="entry name" value="PyrdxlP-dep_Trfase"/>
</dbReference>
<dbReference type="GO" id="GO:0003700">
    <property type="term" value="F:DNA-binding transcription factor activity"/>
    <property type="evidence" value="ECO:0007669"/>
    <property type="project" value="InterPro"/>
</dbReference>
<keyword evidence="3" id="KW-0805">Transcription regulation</keyword>
<sequence length="444" mass="47896">MEQTQPIAWWVQHLSDRTTRGIALETMALVRSGALAVGSQLPPVRDLAQALGVSPATISGAWGELRRYKIINGRGRNGVWVCGDKVSPHPQRFEIATAFGQHIVADLSFATPDPALLPDPSRALAEGLRAPDINTYNRAPIVASLREAAARRWPYRPEALLATNGGYEALLLALQTLVLPGSVVAIEDPSATRILDILEYLGAQVVPVACDSEGPQPTALREALKRKPVAFVYQPRTHATTGIAVSGARLDELAKLLARSETLMVEDDGLGDIASYPAVSLGERFPERTVHIVSYSKSLGPDLRLAVLSSSADIVGRIQAFRNFGARWTSRILQGAAAWMLDDPEVSASVAHARGVYAERRNGLLAALRQRGVRTESHDGLSLWIPVESEQFALVTMAARGIAVLPGSRFCLVNARDHIRVGTGMLTENIEMVADAIALAARLR</sequence>
<dbReference type="InterPro" id="IPR000524">
    <property type="entry name" value="Tscrpt_reg_HTH_GntR"/>
</dbReference>
<dbReference type="Gene3D" id="1.10.10.10">
    <property type="entry name" value="Winged helix-like DNA-binding domain superfamily/Winged helix DNA-binding domain"/>
    <property type="match status" value="1"/>
</dbReference>
<dbReference type="GO" id="GO:0008483">
    <property type="term" value="F:transaminase activity"/>
    <property type="evidence" value="ECO:0007669"/>
    <property type="project" value="UniProtKB-KW"/>
</dbReference>
<organism evidence="7 8">
    <name type="scientific">Pandoraea terrae</name>
    <dbReference type="NCBI Taxonomy" id="1537710"/>
    <lineage>
        <taxon>Bacteria</taxon>
        <taxon>Pseudomonadati</taxon>
        <taxon>Pseudomonadota</taxon>
        <taxon>Betaproteobacteria</taxon>
        <taxon>Burkholderiales</taxon>
        <taxon>Burkholderiaceae</taxon>
        <taxon>Pandoraea</taxon>
    </lineage>
</organism>
<dbReference type="GO" id="GO:0003677">
    <property type="term" value="F:DNA binding"/>
    <property type="evidence" value="ECO:0007669"/>
    <property type="project" value="UniProtKB-KW"/>
</dbReference>
<dbReference type="PANTHER" id="PTHR46577:SF1">
    <property type="entry name" value="HTH-TYPE TRANSCRIPTIONAL REGULATORY PROTEIN GABR"/>
    <property type="match status" value="1"/>
</dbReference>
<dbReference type="SMART" id="SM00345">
    <property type="entry name" value="HTH_GNTR"/>
    <property type="match status" value="1"/>
</dbReference>
<evidence type="ECO:0000256" key="1">
    <source>
        <dbReference type="ARBA" id="ARBA00005384"/>
    </source>
</evidence>
<dbReference type="PANTHER" id="PTHR46577">
    <property type="entry name" value="HTH-TYPE TRANSCRIPTIONAL REGULATORY PROTEIN GABR"/>
    <property type="match status" value="1"/>
</dbReference>
<dbReference type="Proteomes" id="UP000414233">
    <property type="component" value="Unassembled WGS sequence"/>
</dbReference>
<keyword evidence="4" id="KW-0238">DNA-binding</keyword>
<dbReference type="OrthoDB" id="5450856at2"/>
<dbReference type="SUPFAM" id="SSF46785">
    <property type="entry name" value="Winged helix' DNA-binding domain"/>
    <property type="match status" value="1"/>
</dbReference>
<keyword evidence="2" id="KW-0663">Pyridoxal phosphate</keyword>
<keyword evidence="7" id="KW-0808">Transferase</keyword>
<dbReference type="InterPro" id="IPR036390">
    <property type="entry name" value="WH_DNA-bd_sf"/>
</dbReference>
<evidence type="ECO:0000259" key="6">
    <source>
        <dbReference type="PROSITE" id="PS50949"/>
    </source>
</evidence>
<comment type="similarity">
    <text evidence="1">In the C-terminal section; belongs to the class-I pyridoxal-phosphate-dependent aminotransferase family.</text>
</comment>
<keyword evidence="8" id="KW-1185">Reference proteome</keyword>
<dbReference type="CDD" id="cd00609">
    <property type="entry name" value="AAT_like"/>
    <property type="match status" value="1"/>
</dbReference>
<dbReference type="GO" id="GO:0030170">
    <property type="term" value="F:pyridoxal phosphate binding"/>
    <property type="evidence" value="ECO:0007669"/>
    <property type="project" value="InterPro"/>
</dbReference>
<evidence type="ECO:0000313" key="8">
    <source>
        <dbReference type="Proteomes" id="UP000414233"/>
    </source>
</evidence>
<dbReference type="PROSITE" id="PS50949">
    <property type="entry name" value="HTH_GNTR"/>
    <property type="match status" value="1"/>
</dbReference>
<keyword evidence="5" id="KW-0804">Transcription</keyword>
<dbReference type="EMBL" id="CABPRZ010000012">
    <property type="protein sequence ID" value="VVE19895.1"/>
    <property type="molecule type" value="Genomic_DNA"/>
</dbReference>
<dbReference type="EC" id="2.6.1.-" evidence="7"/>
<evidence type="ECO:0000256" key="5">
    <source>
        <dbReference type="ARBA" id="ARBA00023163"/>
    </source>
</evidence>
<dbReference type="RefSeq" id="WP_150697850.1">
    <property type="nucleotide sequence ID" value="NZ_CABPRZ010000012.1"/>
</dbReference>
<dbReference type="InterPro" id="IPR015421">
    <property type="entry name" value="PyrdxlP-dep_Trfase_major"/>
</dbReference>
<feature type="domain" description="HTH gntR-type" evidence="6">
    <location>
        <begin position="16"/>
        <end position="84"/>
    </location>
</feature>
<dbReference type="InterPro" id="IPR036388">
    <property type="entry name" value="WH-like_DNA-bd_sf"/>
</dbReference>
<protein>
    <submittedName>
        <fullName evidence="7">N-acetyl-LL-diaminopimelate aminotransferase</fullName>
        <ecNumber evidence="7">2.6.1.-</ecNumber>
    </submittedName>
</protein>
<evidence type="ECO:0000313" key="7">
    <source>
        <dbReference type="EMBL" id="VVE19895.1"/>
    </source>
</evidence>
<dbReference type="SUPFAM" id="SSF53383">
    <property type="entry name" value="PLP-dependent transferases"/>
    <property type="match status" value="1"/>
</dbReference>
<evidence type="ECO:0000256" key="2">
    <source>
        <dbReference type="ARBA" id="ARBA00022898"/>
    </source>
</evidence>
<keyword evidence="7" id="KW-0032">Aminotransferase</keyword>
<dbReference type="AlphaFoldDB" id="A0A5E4W9Y6"/>
<dbReference type="Pfam" id="PF00155">
    <property type="entry name" value="Aminotran_1_2"/>
    <property type="match status" value="1"/>
</dbReference>
<proteinExistence type="inferred from homology"/>
<gene>
    <name evidence="7" type="primary">patA_2</name>
    <name evidence="7" type="ORF">PTE30175_02995</name>
</gene>
<evidence type="ECO:0000256" key="4">
    <source>
        <dbReference type="ARBA" id="ARBA00023125"/>
    </source>
</evidence>
<dbReference type="Pfam" id="PF00392">
    <property type="entry name" value="GntR"/>
    <property type="match status" value="1"/>
</dbReference>
<name>A0A5E4W9Y6_9BURK</name>
<accession>A0A5E4W9Y6</accession>